<organism evidence="1 2">
    <name type="scientific">Araneus ventricosus</name>
    <name type="common">Orbweaver spider</name>
    <name type="synonym">Epeira ventricosa</name>
    <dbReference type="NCBI Taxonomy" id="182803"/>
    <lineage>
        <taxon>Eukaryota</taxon>
        <taxon>Metazoa</taxon>
        <taxon>Ecdysozoa</taxon>
        <taxon>Arthropoda</taxon>
        <taxon>Chelicerata</taxon>
        <taxon>Arachnida</taxon>
        <taxon>Araneae</taxon>
        <taxon>Araneomorphae</taxon>
        <taxon>Entelegynae</taxon>
        <taxon>Araneoidea</taxon>
        <taxon>Araneidae</taxon>
        <taxon>Araneus</taxon>
    </lineage>
</organism>
<keyword evidence="2" id="KW-1185">Reference proteome</keyword>
<protein>
    <submittedName>
        <fullName evidence="1">Uncharacterized protein</fullName>
    </submittedName>
</protein>
<evidence type="ECO:0000313" key="2">
    <source>
        <dbReference type="Proteomes" id="UP000499080"/>
    </source>
</evidence>
<dbReference type="AlphaFoldDB" id="A0A4Y2KWD2"/>
<proteinExistence type="predicted"/>
<name>A0A4Y2KWD2_ARAVE</name>
<evidence type="ECO:0000313" key="1">
    <source>
        <dbReference type="EMBL" id="GBN06605.1"/>
    </source>
</evidence>
<reference evidence="1 2" key="1">
    <citation type="journal article" date="2019" name="Sci. Rep.">
        <title>Orb-weaving spider Araneus ventricosus genome elucidates the spidroin gene catalogue.</title>
        <authorList>
            <person name="Kono N."/>
            <person name="Nakamura H."/>
            <person name="Ohtoshi R."/>
            <person name="Moran D.A.P."/>
            <person name="Shinohara A."/>
            <person name="Yoshida Y."/>
            <person name="Fujiwara M."/>
            <person name="Mori M."/>
            <person name="Tomita M."/>
            <person name="Arakawa K."/>
        </authorList>
    </citation>
    <scope>NUCLEOTIDE SEQUENCE [LARGE SCALE GENOMIC DNA]</scope>
</reference>
<sequence length="89" mass="10536">MFILSLSSKHRKIRFTRDDAYDVSRYIVDIDVHTRREDHCSRSHIDDCKCAAFLRSSVITVAYLSPWFFHRDSSNRDISCEVRIVVLTR</sequence>
<dbReference type="EMBL" id="BGPR01196700">
    <property type="protein sequence ID" value="GBN06605.1"/>
    <property type="molecule type" value="Genomic_DNA"/>
</dbReference>
<comment type="caution">
    <text evidence="1">The sequence shown here is derived from an EMBL/GenBank/DDBJ whole genome shotgun (WGS) entry which is preliminary data.</text>
</comment>
<dbReference type="Proteomes" id="UP000499080">
    <property type="component" value="Unassembled WGS sequence"/>
</dbReference>
<accession>A0A4Y2KWD2</accession>
<gene>
    <name evidence="1" type="ORF">AVEN_125396_1</name>
</gene>